<gene>
    <name evidence="1" type="ORF">LSINAPIS_LOCUS7265</name>
</gene>
<dbReference type="AlphaFoldDB" id="A0A5E4QET9"/>
<proteinExistence type="predicted"/>
<organism evidence="1 2">
    <name type="scientific">Leptidea sinapis</name>
    <dbReference type="NCBI Taxonomy" id="189913"/>
    <lineage>
        <taxon>Eukaryota</taxon>
        <taxon>Metazoa</taxon>
        <taxon>Ecdysozoa</taxon>
        <taxon>Arthropoda</taxon>
        <taxon>Hexapoda</taxon>
        <taxon>Insecta</taxon>
        <taxon>Pterygota</taxon>
        <taxon>Neoptera</taxon>
        <taxon>Endopterygota</taxon>
        <taxon>Lepidoptera</taxon>
        <taxon>Glossata</taxon>
        <taxon>Ditrysia</taxon>
        <taxon>Papilionoidea</taxon>
        <taxon>Pieridae</taxon>
        <taxon>Dismorphiinae</taxon>
        <taxon>Leptidea</taxon>
    </lineage>
</organism>
<dbReference type="EMBL" id="FZQP02002349">
    <property type="protein sequence ID" value="VVC95580.1"/>
    <property type="molecule type" value="Genomic_DNA"/>
</dbReference>
<protein>
    <submittedName>
        <fullName evidence="1">Uncharacterized protein</fullName>
    </submittedName>
</protein>
<sequence length="80" mass="9557">MDTEIKYRSNNIQEFYELTLLDESKSVQQKTAETIRIANNHPKKKMITDQYQMPFFRTTIENPTLERLTPRSLQRNIAHT</sequence>
<evidence type="ECO:0000313" key="1">
    <source>
        <dbReference type="EMBL" id="VVC95580.1"/>
    </source>
</evidence>
<reference evidence="1 2" key="1">
    <citation type="submission" date="2017-07" db="EMBL/GenBank/DDBJ databases">
        <authorList>
            <person name="Talla V."/>
            <person name="Backstrom N."/>
        </authorList>
    </citation>
    <scope>NUCLEOTIDE SEQUENCE [LARGE SCALE GENOMIC DNA]</scope>
</reference>
<dbReference type="Proteomes" id="UP000324832">
    <property type="component" value="Unassembled WGS sequence"/>
</dbReference>
<accession>A0A5E4QET9</accession>
<evidence type="ECO:0000313" key="2">
    <source>
        <dbReference type="Proteomes" id="UP000324832"/>
    </source>
</evidence>
<keyword evidence="2" id="KW-1185">Reference proteome</keyword>
<name>A0A5E4QET9_9NEOP</name>